<proteinExistence type="predicted"/>
<dbReference type="GO" id="GO:0000981">
    <property type="term" value="F:DNA-binding transcription factor activity, RNA polymerase II-specific"/>
    <property type="evidence" value="ECO:0007669"/>
    <property type="project" value="InterPro"/>
</dbReference>
<dbReference type="SUPFAM" id="SSF57701">
    <property type="entry name" value="Zn2/Cys6 DNA-binding domain"/>
    <property type="match status" value="1"/>
</dbReference>
<evidence type="ECO:0000313" key="8">
    <source>
        <dbReference type="EMBL" id="TFK50750.1"/>
    </source>
</evidence>
<name>A0A5C3MZW1_9AGAM</name>
<organism evidence="8 9">
    <name type="scientific">Heliocybe sulcata</name>
    <dbReference type="NCBI Taxonomy" id="5364"/>
    <lineage>
        <taxon>Eukaryota</taxon>
        <taxon>Fungi</taxon>
        <taxon>Dikarya</taxon>
        <taxon>Basidiomycota</taxon>
        <taxon>Agaricomycotina</taxon>
        <taxon>Agaricomycetes</taxon>
        <taxon>Gloeophyllales</taxon>
        <taxon>Gloeophyllaceae</taxon>
        <taxon>Heliocybe</taxon>
    </lineage>
</organism>
<feature type="compositionally biased region" description="Polar residues" evidence="6">
    <location>
        <begin position="172"/>
        <end position="186"/>
    </location>
</feature>
<dbReference type="STRING" id="5364.A0A5C3MZW1"/>
<feature type="domain" description="Zn(2)-C6 fungal-type" evidence="7">
    <location>
        <begin position="92"/>
        <end position="121"/>
    </location>
</feature>
<dbReference type="Gene3D" id="4.10.240.10">
    <property type="entry name" value="Zn(2)-C6 fungal-type DNA-binding domain"/>
    <property type="match status" value="1"/>
</dbReference>
<dbReference type="AlphaFoldDB" id="A0A5C3MZW1"/>
<dbReference type="CDD" id="cd00067">
    <property type="entry name" value="GAL4"/>
    <property type="match status" value="1"/>
</dbReference>
<protein>
    <recommendedName>
        <fullName evidence="7">Zn(2)-C6 fungal-type domain-containing protein</fullName>
    </recommendedName>
</protein>
<accession>A0A5C3MZW1</accession>
<evidence type="ECO:0000313" key="9">
    <source>
        <dbReference type="Proteomes" id="UP000305948"/>
    </source>
</evidence>
<feature type="region of interest" description="Disordered" evidence="6">
    <location>
        <begin position="124"/>
        <end position="190"/>
    </location>
</feature>
<dbReference type="GO" id="GO:0008270">
    <property type="term" value="F:zinc ion binding"/>
    <property type="evidence" value="ECO:0007669"/>
    <property type="project" value="InterPro"/>
</dbReference>
<feature type="compositionally biased region" description="Low complexity" evidence="6">
    <location>
        <begin position="137"/>
        <end position="154"/>
    </location>
</feature>
<keyword evidence="4" id="KW-0804">Transcription</keyword>
<dbReference type="GO" id="GO:0045944">
    <property type="term" value="P:positive regulation of transcription by RNA polymerase II"/>
    <property type="evidence" value="ECO:0007669"/>
    <property type="project" value="TreeGrafter"/>
</dbReference>
<dbReference type="GO" id="GO:0043565">
    <property type="term" value="F:sequence-specific DNA binding"/>
    <property type="evidence" value="ECO:0007669"/>
    <property type="project" value="TreeGrafter"/>
</dbReference>
<dbReference type="OrthoDB" id="2399539at2759"/>
<evidence type="ECO:0000256" key="4">
    <source>
        <dbReference type="ARBA" id="ARBA00023163"/>
    </source>
</evidence>
<keyword evidence="2" id="KW-0805">Transcription regulation</keyword>
<gene>
    <name evidence="8" type="ORF">OE88DRAFT_173075</name>
</gene>
<keyword evidence="9" id="KW-1185">Reference proteome</keyword>
<comment type="subcellular location">
    <subcellularLocation>
        <location evidence="1">Nucleus</location>
    </subcellularLocation>
</comment>
<evidence type="ECO:0000256" key="3">
    <source>
        <dbReference type="ARBA" id="ARBA00023125"/>
    </source>
</evidence>
<dbReference type="PANTHER" id="PTHR47540">
    <property type="entry name" value="THIAMINE REPRESSIBLE GENES REGULATORY PROTEIN THI5"/>
    <property type="match status" value="1"/>
</dbReference>
<sequence>MSCATVTTPAYAMDANNYLLSTPTTVLEELSAYLHAQQPYVSSPFYYQAQAPHHFGSYPTQPEANWSMAGSLDPSKDMLYRSTQPRLRTAQACRKCQLRKVKCTGESTCARCARRGLICEYAPQQRTRGSNKPKHGSPSPSFSSSSLSSRGSTPDVKQERDIIPAVIRRHCASSSKPTTSPGSAQTPAEDLTFSAQIGLALQDLYPPQLTDDIDWMSNQLFGSQK</sequence>
<evidence type="ECO:0000256" key="2">
    <source>
        <dbReference type="ARBA" id="ARBA00023015"/>
    </source>
</evidence>
<dbReference type="Proteomes" id="UP000305948">
    <property type="component" value="Unassembled WGS sequence"/>
</dbReference>
<reference evidence="8 9" key="1">
    <citation type="journal article" date="2019" name="Nat. Ecol. Evol.">
        <title>Megaphylogeny resolves global patterns of mushroom evolution.</title>
        <authorList>
            <person name="Varga T."/>
            <person name="Krizsan K."/>
            <person name="Foldi C."/>
            <person name="Dima B."/>
            <person name="Sanchez-Garcia M."/>
            <person name="Sanchez-Ramirez S."/>
            <person name="Szollosi G.J."/>
            <person name="Szarkandi J.G."/>
            <person name="Papp V."/>
            <person name="Albert L."/>
            <person name="Andreopoulos W."/>
            <person name="Angelini C."/>
            <person name="Antonin V."/>
            <person name="Barry K.W."/>
            <person name="Bougher N.L."/>
            <person name="Buchanan P."/>
            <person name="Buyck B."/>
            <person name="Bense V."/>
            <person name="Catcheside P."/>
            <person name="Chovatia M."/>
            <person name="Cooper J."/>
            <person name="Damon W."/>
            <person name="Desjardin D."/>
            <person name="Finy P."/>
            <person name="Geml J."/>
            <person name="Haridas S."/>
            <person name="Hughes K."/>
            <person name="Justo A."/>
            <person name="Karasinski D."/>
            <person name="Kautmanova I."/>
            <person name="Kiss B."/>
            <person name="Kocsube S."/>
            <person name="Kotiranta H."/>
            <person name="LaButti K.M."/>
            <person name="Lechner B.E."/>
            <person name="Liimatainen K."/>
            <person name="Lipzen A."/>
            <person name="Lukacs Z."/>
            <person name="Mihaltcheva S."/>
            <person name="Morgado L.N."/>
            <person name="Niskanen T."/>
            <person name="Noordeloos M.E."/>
            <person name="Ohm R.A."/>
            <person name="Ortiz-Santana B."/>
            <person name="Ovrebo C."/>
            <person name="Racz N."/>
            <person name="Riley R."/>
            <person name="Savchenko A."/>
            <person name="Shiryaev A."/>
            <person name="Soop K."/>
            <person name="Spirin V."/>
            <person name="Szebenyi C."/>
            <person name="Tomsovsky M."/>
            <person name="Tulloss R.E."/>
            <person name="Uehling J."/>
            <person name="Grigoriev I.V."/>
            <person name="Vagvolgyi C."/>
            <person name="Papp T."/>
            <person name="Martin F.M."/>
            <person name="Miettinen O."/>
            <person name="Hibbett D.S."/>
            <person name="Nagy L.G."/>
        </authorList>
    </citation>
    <scope>NUCLEOTIDE SEQUENCE [LARGE SCALE GENOMIC DNA]</scope>
    <source>
        <strain evidence="8 9">OMC1185</strain>
    </source>
</reference>
<dbReference type="GO" id="GO:0005634">
    <property type="term" value="C:nucleus"/>
    <property type="evidence" value="ECO:0007669"/>
    <property type="project" value="UniProtKB-SubCell"/>
</dbReference>
<evidence type="ECO:0000256" key="5">
    <source>
        <dbReference type="ARBA" id="ARBA00023242"/>
    </source>
</evidence>
<dbReference type="InterPro" id="IPR001138">
    <property type="entry name" value="Zn2Cys6_DnaBD"/>
</dbReference>
<dbReference type="SMART" id="SM00066">
    <property type="entry name" value="GAL4"/>
    <property type="match status" value="1"/>
</dbReference>
<dbReference type="InterPro" id="IPR051711">
    <property type="entry name" value="Stress_Response_Reg"/>
</dbReference>
<keyword evidence="5" id="KW-0539">Nucleus</keyword>
<evidence type="ECO:0000256" key="6">
    <source>
        <dbReference type="SAM" id="MobiDB-lite"/>
    </source>
</evidence>
<evidence type="ECO:0000256" key="1">
    <source>
        <dbReference type="ARBA" id="ARBA00004123"/>
    </source>
</evidence>
<dbReference type="PROSITE" id="PS50048">
    <property type="entry name" value="ZN2_CY6_FUNGAL_2"/>
    <property type="match status" value="1"/>
</dbReference>
<keyword evidence="3" id="KW-0238">DNA-binding</keyword>
<dbReference type="Pfam" id="PF00172">
    <property type="entry name" value="Zn_clus"/>
    <property type="match status" value="1"/>
</dbReference>
<dbReference type="EMBL" id="ML213512">
    <property type="protein sequence ID" value="TFK50750.1"/>
    <property type="molecule type" value="Genomic_DNA"/>
</dbReference>
<dbReference type="PANTHER" id="PTHR47540:SF2">
    <property type="entry name" value="ZN(II)2CYS6 TRANSCRIPTION FACTOR (EUROFUNG)"/>
    <property type="match status" value="1"/>
</dbReference>
<dbReference type="InterPro" id="IPR036864">
    <property type="entry name" value="Zn2-C6_fun-type_DNA-bd_sf"/>
</dbReference>
<evidence type="ECO:0000259" key="7">
    <source>
        <dbReference type="PROSITE" id="PS50048"/>
    </source>
</evidence>